<protein>
    <submittedName>
        <fullName evidence="1">Uncharacterized protein</fullName>
    </submittedName>
</protein>
<name>A0A1V3X486_MYCKA</name>
<dbReference type="Proteomes" id="UP000188532">
    <property type="component" value="Unassembled WGS sequence"/>
</dbReference>
<proteinExistence type="predicted"/>
<comment type="caution">
    <text evidence="1">The sequence shown here is derived from an EMBL/GenBank/DDBJ whole genome shotgun (WGS) entry which is preliminary data.</text>
</comment>
<evidence type="ECO:0000313" key="3">
    <source>
        <dbReference type="Proteomes" id="UP000188532"/>
    </source>
</evidence>
<evidence type="ECO:0000313" key="4">
    <source>
        <dbReference type="Proteomes" id="UP000189229"/>
    </source>
</evidence>
<sequence>MRPDVGTAGLTGHQICVICHTATRHDELLPPVYQLGIAVIGGLG</sequence>
<gene>
    <name evidence="2" type="ORF">BZL29_3751</name>
    <name evidence="1" type="ORF">BZL30_5040</name>
</gene>
<evidence type="ECO:0000313" key="2">
    <source>
        <dbReference type="EMBL" id="OOK77029.1"/>
    </source>
</evidence>
<dbReference type="Proteomes" id="UP000189229">
    <property type="component" value="Unassembled WGS sequence"/>
</dbReference>
<evidence type="ECO:0000313" key="1">
    <source>
        <dbReference type="EMBL" id="OOK74074.1"/>
    </source>
</evidence>
<organism evidence="1 4">
    <name type="scientific">Mycobacterium kansasii</name>
    <dbReference type="NCBI Taxonomy" id="1768"/>
    <lineage>
        <taxon>Bacteria</taxon>
        <taxon>Bacillati</taxon>
        <taxon>Actinomycetota</taxon>
        <taxon>Actinomycetes</taxon>
        <taxon>Mycobacteriales</taxon>
        <taxon>Mycobacteriaceae</taxon>
        <taxon>Mycobacterium</taxon>
    </lineage>
</organism>
<dbReference type="AlphaFoldDB" id="A0A1V3X486"/>
<reference evidence="3 4" key="1">
    <citation type="submission" date="2017-02" db="EMBL/GenBank/DDBJ databases">
        <title>Complete genome sequences of Mycobacterium kansasii strains isolated from rhesus macaques.</title>
        <authorList>
            <person name="Panda A."/>
            <person name="Nagaraj S."/>
            <person name="Zhao X."/>
            <person name="Tettelin H."/>
            <person name="Detolla L.J."/>
        </authorList>
    </citation>
    <scope>NUCLEOTIDE SEQUENCE [LARGE SCALE GENOMIC DNA]</scope>
    <source>
        <strain evidence="2 3">11-3469</strain>
        <strain evidence="1 4">11-3813</strain>
    </source>
</reference>
<dbReference type="EMBL" id="MVBN01000003">
    <property type="protein sequence ID" value="OOK77029.1"/>
    <property type="molecule type" value="Genomic_DNA"/>
</dbReference>
<accession>A0A1V3X486</accession>
<dbReference type="EMBL" id="MVBM01000004">
    <property type="protein sequence ID" value="OOK74074.1"/>
    <property type="molecule type" value="Genomic_DNA"/>
</dbReference>